<protein>
    <submittedName>
        <fullName evidence="1">Uncharacterized protein</fullName>
    </submittedName>
</protein>
<dbReference type="AlphaFoldDB" id="A0A286E668"/>
<dbReference type="EMBL" id="OCNF01000004">
    <property type="protein sequence ID" value="SOD66397.1"/>
    <property type="molecule type" value="Genomic_DNA"/>
</dbReference>
<evidence type="ECO:0000313" key="2">
    <source>
        <dbReference type="Proteomes" id="UP000219669"/>
    </source>
</evidence>
<evidence type="ECO:0000313" key="1">
    <source>
        <dbReference type="EMBL" id="SOD66397.1"/>
    </source>
</evidence>
<reference evidence="1 2" key="1">
    <citation type="submission" date="2017-09" db="EMBL/GenBank/DDBJ databases">
        <authorList>
            <person name="Ehlers B."/>
            <person name="Leendertz F.H."/>
        </authorList>
    </citation>
    <scope>NUCLEOTIDE SEQUENCE [LARGE SCALE GENOMIC DNA]</scope>
    <source>
        <strain evidence="1 2">DSM 16848</strain>
    </source>
</reference>
<name>A0A286E668_9NEIS</name>
<accession>A0A286E668</accession>
<sequence>MNMLLISNHKHTSDGRIQYMSMFTPDELRGFAKQGKSWRDVAVAQTLPEKTVVGYEKALFMRCVALAHKYNALMFFMPLPRENECEQDQIATLCQLHDVIVSQQTGELSLKQWRKIIERTQIMPVGQPYQPQSPYHRMAKKLNPMLS</sequence>
<keyword evidence="2" id="KW-1185">Reference proteome</keyword>
<gene>
    <name evidence="1" type="ORF">SAMN02746062_00591</name>
</gene>
<dbReference type="RefSeq" id="WP_097113680.1">
    <property type="nucleotide sequence ID" value="NZ_CP083931.1"/>
</dbReference>
<dbReference type="Proteomes" id="UP000219669">
    <property type="component" value="Unassembled WGS sequence"/>
</dbReference>
<proteinExistence type="predicted"/>
<organism evidence="1 2">
    <name type="scientific">Alysiella filiformis DSM 16848</name>
    <dbReference type="NCBI Taxonomy" id="1120981"/>
    <lineage>
        <taxon>Bacteria</taxon>
        <taxon>Pseudomonadati</taxon>
        <taxon>Pseudomonadota</taxon>
        <taxon>Betaproteobacteria</taxon>
        <taxon>Neisseriales</taxon>
        <taxon>Neisseriaceae</taxon>
        <taxon>Alysiella</taxon>
    </lineage>
</organism>